<name>A0ABQ6QG72_9GAMM</name>
<reference evidence="2" key="1">
    <citation type="submission" date="2023-07" db="EMBL/GenBank/DDBJ databases">
        <title>Genome sequence of Stenotrophomonas sp. Alg010 isolated from Sargassum waste.</title>
        <authorList>
            <person name="Mohapatra"/>
            <person name="B.R."/>
        </authorList>
    </citation>
    <scope>NUCLEOTIDE SEQUENCE [LARGE SCALE GENOMIC DNA]</scope>
    <source>
        <strain evidence="2">Alg010</strain>
    </source>
</reference>
<comment type="caution">
    <text evidence="1">The sequence shown here is derived from an EMBL/GenBank/DDBJ whole genome shotgun (WGS) entry which is preliminary data.</text>
</comment>
<gene>
    <name evidence="1" type="ORF">STENOSP10_30290</name>
</gene>
<evidence type="ECO:0000313" key="2">
    <source>
        <dbReference type="Proteomes" id="UP001306668"/>
    </source>
</evidence>
<keyword evidence="2" id="KW-1185">Reference proteome</keyword>
<organism evidence="1 2">
    <name type="scientific">Stenotrophomonas sepilia</name>
    <dbReference type="NCBI Taxonomy" id="2860290"/>
    <lineage>
        <taxon>Bacteria</taxon>
        <taxon>Pseudomonadati</taxon>
        <taxon>Pseudomonadota</taxon>
        <taxon>Gammaproteobacteria</taxon>
        <taxon>Lysobacterales</taxon>
        <taxon>Lysobacteraceae</taxon>
        <taxon>Stenotrophomonas</taxon>
        <taxon>Stenotrophomonas maltophilia group</taxon>
    </lineage>
</organism>
<evidence type="ECO:0000313" key="1">
    <source>
        <dbReference type="EMBL" id="GMR28808.1"/>
    </source>
</evidence>
<proteinExistence type="predicted"/>
<accession>A0ABQ6QG72</accession>
<dbReference type="EMBL" id="BTRJ01000034">
    <property type="protein sequence ID" value="GMR28808.1"/>
    <property type="molecule type" value="Genomic_DNA"/>
</dbReference>
<sequence length="98" mass="10341">MTMRHINSHSNSESPASESCTAAGFHIIGRYRNADGSLGVEIRVNAGSTDGGKLSYAGPWGMGTPVNREGMRATLRAMLNEHTGAVAEIPFGTIEAHV</sequence>
<protein>
    <submittedName>
        <fullName evidence="1">Uncharacterized protein</fullName>
    </submittedName>
</protein>
<dbReference type="Proteomes" id="UP001306668">
    <property type="component" value="Unassembled WGS sequence"/>
</dbReference>